<feature type="modified residue" description="N6-acetyllysine" evidence="4">
    <location>
        <position position="95"/>
    </location>
</feature>
<dbReference type="Pfam" id="PF01215">
    <property type="entry name" value="COX5B"/>
    <property type="match status" value="1"/>
</dbReference>
<evidence type="ECO:0000313" key="5">
    <source>
        <dbReference type="EMBL" id="CAD5117629.1"/>
    </source>
</evidence>
<dbReference type="PANTHER" id="PTHR10122:SF0">
    <property type="entry name" value="CYTOCHROME C OXIDASE SUBUNIT 5B, ISOFORM A-RELATED"/>
    <property type="match status" value="1"/>
</dbReference>
<reference evidence="5 6" key="1">
    <citation type="submission" date="2020-08" db="EMBL/GenBank/DDBJ databases">
        <authorList>
            <person name="Hejnol A."/>
        </authorList>
    </citation>
    <scope>NUCLEOTIDE SEQUENCE [LARGE SCALE GENOMIC DNA]</scope>
</reference>
<sequence length="140" mass="15426">MASALCRSVSNISRRCIAYSSLRFASAGPVVDPQKGKLVSDAVTMPDGLGHSVGPERWELLARLAGNEDPFEMKVNKRTGGTLDSPVAVPSMYEKRLVGCICEEDAISINWMYLHKGEQKRCQCGHWFKLVEMKPIDIAA</sequence>
<dbReference type="FunFam" id="2.60.11.10:FF:000004">
    <property type="entry name" value="Cytochrome c oxidase subunit 5B"/>
    <property type="match status" value="1"/>
</dbReference>
<feature type="binding site" evidence="3">
    <location>
        <position position="122"/>
    </location>
    <ligand>
        <name>Zn(2+)</name>
        <dbReference type="ChEBI" id="CHEBI:29105"/>
    </ligand>
</feature>
<dbReference type="Proteomes" id="UP000549394">
    <property type="component" value="Unassembled WGS sequence"/>
</dbReference>
<dbReference type="InterPro" id="IPR036972">
    <property type="entry name" value="Cyt_c_oxidase_su5b_sf"/>
</dbReference>
<dbReference type="GO" id="GO:0005740">
    <property type="term" value="C:mitochondrial envelope"/>
    <property type="evidence" value="ECO:0007669"/>
    <property type="project" value="InterPro"/>
</dbReference>
<feature type="binding site" evidence="3">
    <location>
        <position position="124"/>
    </location>
    <ligand>
        <name>Zn(2+)</name>
        <dbReference type="ChEBI" id="CHEBI:29105"/>
    </ligand>
</feature>
<organism evidence="5 6">
    <name type="scientific">Dimorphilus gyrociliatus</name>
    <dbReference type="NCBI Taxonomy" id="2664684"/>
    <lineage>
        <taxon>Eukaryota</taxon>
        <taxon>Metazoa</taxon>
        <taxon>Spiralia</taxon>
        <taxon>Lophotrochozoa</taxon>
        <taxon>Annelida</taxon>
        <taxon>Polychaeta</taxon>
        <taxon>Polychaeta incertae sedis</taxon>
        <taxon>Dinophilidae</taxon>
        <taxon>Dimorphilus</taxon>
    </lineage>
</organism>
<dbReference type="CDD" id="cd00924">
    <property type="entry name" value="Cyt_c_Oxidase_Vb"/>
    <property type="match status" value="1"/>
</dbReference>
<dbReference type="Gene3D" id="2.60.11.10">
    <property type="entry name" value="Cytochrome c oxidase, subunit Vb"/>
    <property type="match status" value="1"/>
</dbReference>
<evidence type="ECO:0000256" key="4">
    <source>
        <dbReference type="PIRSR" id="PIRSR602124-3"/>
    </source>
</evidence>
<dbReference type="OrthoDB" id="10249250at2759"/>
<dbReference type="AlphaFoldDB" id="A0A7I8VN28"/>
<dbReference type="InterPro" id="IPR002124">
    <property type="entry name" value="Cyt_c_oxidase_su5b"/>
</dbReference>
<name>A0A7I8VN28_9ANNE</name>
<accession>A0A7I8VN28</accession>
<keyword evidence="1 3" id="KW-0479">Metal-binding</keyword>
<evidence type="ECO:0000256" key="3">
    <source>
        <dbReference type="PIRSR" id="PIRSR602124-1"/>
    </source>
</evidence>
<feature type="binding site" evidence="3">
    <location>
        <position position="100"/>
    </location>
    <ligand>
        <name>Zn(2+)</name>
        <dbReference type="ChEBI" id="CHEBI:29105"/>
    </ligand>
</feature>
<keyword evidence="6" id="KW-1185">Reference proteome</keyword>
<feature type="modified residue" description="N6-acetyllysine" evidence="4">
    <location>
        <position position="129"/>
    </location>
</feature>
<proteinExistence type="predicted"/>
<feature type="binding site" evidence="3">
    <location>
        <position position="102"/>
    </location>
    <ligand>
        <name>Zn(2+)</name>
        <dbReference type="ChEBI" id="CHEBI:29105"/>
    </ligand>
</feature>
<dbReference type="PANTHER" id="PTHR10122">
    <property type="entry name" value="CYTOCHROME C OXIDASE SUBUNIT 5B, MITOCHONDRIAL"/>
    <property type="match status" value="1"/>
</dbReference>
<dbReference type="GO" id="GO:0006123">
    <property type="term" value="P:mitochondrial electron transport, cytochrome c to oxygen"/>
    <property type="evidence" value="ECO:0007669"/>
    <property type="project" value="InterPro"/>
</dbReference>
<dbReference type="PROSITE" id="PS51359">
    <property type="entry name" value="COX5B_2"/>
    <property type="match status" value="1"/>
</dbReference>
<protein>
    <submittedName>
        <fullName evidence="5">DgyrCDS6383</fullName>
    </submittedName>
</protein>
<dbReference type="EMBL" id="CAJFCJ010000007">
    <property type="protein sequence ID" value="CAD5117629.1"/>
    <property type="molecule type" value="Genomic_DNA"/>
</dbReference>
<evidence type="ECO:0000256" key="2">
    <source>
        <dbReference type="ARBA" id="ARBA00022833"/>
    </source>
</evidence>
<evidence type="ECO:0000313" key="6">
    <source>
        <dbReference type="Proteomes" id="UP000549394"/>
    </source>
</evidence>
<evidence type="ECO:0000256" key="1">
    <source>
        <dbReference type="ARBA" id="ARBA00022723"/>
    </source>
</evidence>
<keyword evidence="2 3" id="KW-0862">Zinc</keyword>
<comment type="caution">
    <text evidence="5">The sequence shown here is derived from an EMBL/GenBank/DDBJ whole genome shotgun (WGS) entry which is preliminary data.</text>
</comment>
<dbReference type="SUPFAM" id="SSF57802">
    <property type="entry name" value="Rubredoxin-like"/>
    <property type="match status" value="1"/>
</dbReference>
<gene>
    <name evidence="5" type="ORF">DGYR_LOCUS6139</name>
</gene>
<dbReference type="GO" id="GO:0046872">
    <property type="term" value="F:metal ion binding"/>
    <property type="evidence" value="ECO:0007669"/>
    <property type="project" value="UniProtKB-KW"/>
</dbReference>
<feature type="modified residue" description="N6-acetyllysine" evidence="4">
    <location>
        <position position="77"/>
    </location>
</feature>
<dbReference type="GO" id="GO:0045277">
    <property type="term" value="C:respiratory chain complex IV"/>
    <property type="evidence" value="ECO:0007669"/>
    <property type="project" value="InterPro"/>
</dbReference>